<evidence type="ECO:0000313" key="1">
    <source>
        <dbReference type="EMBL" id="QTE21205.1"/>
    </source>
</evidence>
<dbReference type="Proteomes" id="UP000663920">
    <property type="component" value="Chromosome"/>
</dbReference>
<dbReference type="EMBL" id="CP071869">
    <property type="protein sequence ID" value="QTE21219.1"/>
    <property type="molecule type" value="Genomic_DNA"/>
</dbReference>
<name>A0A975H5A2_9FLAO</name>
<sequence>MIIKMNKYKSDLLESKEDLYKILDKGTNEDIKLALIGAVRGIDDFNWLQSIYLKYINHSNFWVAKTAINCLGDLARIHKKINLTELYYSFDKIEDEKLKPTIQDTLEDIMIFVKKDDDNDAD</sequence>
<reference evidence="2 4" key="1">
    <citation type="submission" date="2021-03" db="EMBL/GenBank/DDBJ databases">
        <title>Complete genome of Polaribacter_sp.SM13.</title>
        <authorList>
            <person name="Jeong S.W."/>
            <person name="Bae J.W."/>
        </authorList>
    </citation>
    <scope>NUCLEOTIDE SEQUENCE [LARGE SCALE GENOMIC DNA]</scope>
    <source>
        <strain evidence="2 4">SM13</strain>
    </source>
</reference>
<dbReference type="EMBL" id="CP071869">
    <property type="protein sequence ID" value="QTE21211.1"/>
    <property type="molecule type" value="Genomic_DNA"/>
</dbReference>
<dbReference type="KEGG" id="pcea:J3359_10160"/>
<organism evidence="2 4">
    <name type="scientific">Polaribacter cellanae</name>
    <dbReference type="NCBI Taxonomy" id="2818493"/>
    <lineage>
        <taxon>Bacteria</taxon>
        <taxon>Pseudomonadati</taxon>
        <taxon>Bacteroidota</taxon>
        <taxon>Flavobacteriia</taxon>
        <taxon>Flavobacteriales</taxon>
        <taxon>Flavobacteriaceae</taxon>
    </lineage>
</organism>
<dbReference type="CDD" id="cd20694">
    <property type="entry name" value="CdiI_Ct-like"/>
    <property type="match status" value="1"/>
</dbReference>
<accession>A0A975H5A2</accession>
<evidence type="ECO:0000313" key="3">
    <source>
        <dbReference type="EMBL" id="QTE21219.1"/>
    </source>
</evidence>
<dbReference type="RefSeq" id="WP_208076774.1">
    <property type="nucleotide sequence ID" value="NZ_CP071869.1"/>
</dbReference>
<dbReference type="EMBL" id="CP071869">
    <property type="protein sequence ID" value="QTE21205.1"/>
    <property type="molecule type" value="Genomic_DNA"/>
</dbReference>
<keyword evidence="4" id="KW-1185">Reference proteome</keyword>
<proteinExistence type="predicted"/>
<protein>
    <submittedName>
        <fullName evidence="2">Uncharacterized protein</fullName>
    </submittedName>
</protein>
<dbReference type="InterPro" id="IPR049796">
    <property type="entry name" value="CdiI_Ct-like"/>
</dbReference>
<evidence type="ECO:0000313" key="2">
    <source>
        <dbReference type="EMBL" id="QTE21211.1"/>
    </source>
</evidence>
<gene>
    <name evidence="1" type="ORF">J3359_10160</name>
    <name evidence="2" type="ORF">J3359_10195</name>
    <name evidence="3" type="ORF">J3359_10240</name>
</gene>
<evidence type="ECO:0000313" key="4">
    <source>
        <dbReference type="Proteomes" id="UP000663920"/>
    </source>
</evidence>
<dbReference type="AlphaFoldDB" id="A0A975H5A2"/>
<dbReference type="KEGG" id="pcea:J3359_10240"/>
<dbReference type="KEGG" id="pcea:J3359_10195"/>